<gene>
    <name evidence="1" type="ORF">SCUD_LOCUS14960</name>
</gene>
<dbReference type="PANTHER" id="PTHR47027:SF25">
    <property type="entry name" value="REVERSE TRANSCRIPTASE DOMAIN-CONTAINING PROTEIN"/>
    <property type="match status" value="1"/>
</dbReference>
<evidence type="ECO:0000313" key="1">
    <source>
        <dbReference type="EMBL" id="VDP57992.1"/>
    </source>
</evidence>
<reference evidence="3" key="1">
    <citation type="submission" date="2016-06" db="UniProtKB">
        <authorList>
            <consortium name="WormBaseParasite"/>
        </authorList>
    </citation>
    <scope>IDENTIFICATION</scope>
</reference>
<accession>A0A183KIV5</accession>
<dbReference type="Proteomes" id="UP000279833">
    <property type="component" value="Unassembled WGS sequence"/>
</dbReference>
<dbReference type="PANTHER" id="PTHR47027">
    <property type="entry name" value="REVERSE TRANSCRIPTASE DOMAIN-CONTAINING PROTEIN"/>
    <property type="match status" value="1"/>
</dbReference>
<keyword evidence="2" id="KW-1185">Reference proteome</keyword>
<proteinExistence type="predicted"/>
<dbReference type="WBParaSite" id="SCUD_0001496401-mRNA-1">
    <property type="protein sequence ID" value="SCUD_0001496401-mRNA-1"/>
    <property type="gene ID" value="SCUD_0001496401"/>
</dbReference>
<dbReference type="AlphaFoldDB" id="A0A183KIV5"/>
<organism evidence="3">
    <name type="scientific">Schistosoma curassoni</name>
    <dbReference type="NCBI Taxonomy" id="6186"/>
    <lineage>
        <taxon>Eukaryota</taxon>
        <taxon>Metazoa</taxon>
        <taxon>Spiralia</taxon>
        <taxon>Lophotrochozoa</taxon>
        <taxon>Platyhelminthes</taxon>
        <taxon>Trematoda</taxon>
        <taxon>Digenea</taxon>
        <taxon>Strigeidida</taxon>
        <taxon>Schistosomatoidea</taxon>
        <taxon>Schistosomatidae</taxon>
        <taxon>Schistosoma</taxon>
    </lineage>
</organism>
<protein>
    <submittedName>
        <fullName evidence="3">Reverse transcriptase domain-containing protein</fullName>
    </submittedName>
</protein>
<name>A0A183KIV5_9TREM</name>
<evidence type="ECO:0000313" key="2">
    <source>
        <dbReference type="Proteomes" id="UP000279833"/>
    </source>
</evidence>
<evidence type="ECO:0000313" key="3">
    <source>
        <dbReference type="WBParaSite" id="SCUD_0001496401-mRNA-1"/>
    </source>
</evidence>
<reference evidence="1 2" key="2">
    <citation type="submission" date="2018-11" db="EMBL/GenBank/DDBJ databases">
        <authorList>
            <consortium name="Pathogen Informatics"/>
        </authorList>
    </citation>
    <scope>NUCLEOTIDE SEQUENCE [LARGE SCALE GENOMIC DNA]</scope>
    <source>
        <strain evidence="1">Dakar</strain>
        <strain evidence="2">Dakar, Senegal</strain>
    </source>
</reference>
<sequence>MKTSKLERKHGIQWTARNQLEDLDFTDDLTLLSHTHEQMQMKTTSVAAASAAVGLNIHKGKTKTIKYNMENIKPITLVGETLEEVKSFTIWKASSMKERDRIQTLRRGLAKQGQHFYSCTIYSTQNNCQPISK</sequence>
<dbReference type="EMBL" id="UZAK01037170">
    <property type="protein sequence ID" value="VDP57992.1"/>
    <property type="molecule type" value="Genomic_DNA"/>
</dbReference>